<accession>A0A2W1HKS0</accession>
<reference evidence="2 4" key="1">
    <citation type="journal article" date="2018" name="BMC Genomics">
        <title>Comparative genomics of the wheat fungal pathogen Pyrenophora tritici-repentis reveals chromosomal variations and genome plasticity.</title>
        <authorList>
            <person name="Moolhuijzen P."/>
            <person name="See P.T."/>
            <person name="Hane J.K."/>
            <person name="Shi G."/>
            <person name="Liu Z."/>
            <person name="Oliver R.P."/>
            <person name="Moffat C.S."/>
        </authorList>
    </citation>
    <scope>NUCLEOTIDE SEQUENCE [LARGE SCALE GENOMIC DNA]</scope>
    <source>
        <strain evidence="2">M4</strain>
    </source>
</reference>
<proteinExistence type="predicted"/>
<dbReference type="OrthoDB" id="2100128at2759"/>
<protein>
    <submittedName>
        <fullName evidence="2">Atrophin-1 multi-domain protein</fullName>
    </submittedName>
</protein>
<reference evidence="5" key="4">
    <citation type="journal article" date="2022" name="Microb. Genom.">
        <title>A global pangenome for the wheat fungal pathogen Pyrenophora tritici-repentis and prediction of effector protein structural homology.</title>
        <authorList>
            <person name="Moolhuijzen P.M."/>
            <person name="See P.T."/>
            <person name="Shi G."/>
            <person name="Powell H.R."/>
            <person name="Cockram J."/>
            <person name="Jorgensen L.N."/>
            <person name="Benslimane H."/>
            <person name="Strelkov S.E."/>
            <person name="Turner J."/>
            <person name="Liu Z."/>
            <person name="Moffat C.S."/>
        </authorList>
    </citation>
    <scope>NUCLEOTIDE SEQUENCE [LARGE SCALE GENOMIC DNA]</scope>
</reference>
<name>A0A2W1HKS0_9PLEO</name>
<keyword evidence="5" id="KW-1185">Reference proteome</keyword>
<dbReference type="PANTHER" id="PTHR39398:SF1">
    <property type="entry name" value="CSN8_PSMD8_EIF3K DOMAIN-CONTAINING PROTEIN"/>
    <property type="match status" value="1"/>
</dbReference>
<reference evidence="3" key="3">
    <citation type="journal article" date="2022" name="bioRxiv">
        <title>A global pangenome for the wheat fungal pathogen Pyrenophora tritici-repentis and prediction of effector protein structural homology.</title>
        <authorList>
            <person name="Moolhuijzen P."/>
            <person name="See P.T."/>
            <person name="Shi G."/>
            <person name="Powell H.R."/>
            <person name="Cockram J."/>
            <person name="Jorgensen L.N."/>
            <person name="Benslimane H."/>
            <person name="Strelkov S.E."/>
            <person name="Turner J."/>
            <person name="Liu Z."/>
            <person name="Moffat C.S."/>
        </authorList>
    </citation>
    <scope>NUCLEOTIDE SEQUENCE</scope>
    <source>
        <strain evidence="3">86-124</strain>
    </source>
</reference>
<evidence type="ECO:0000313" key="2">
    <source>
        <dbReference type="EMBL" id="KAF7566348.1"/>
    </source>
</evidence>
<comment type="caution">
    <text evidence="3">The sequence shown here is derived from an EMBL/GenBank/DDBJ whole genome shotgun (WGS) entry which is preliminary data.</text>
</comment>
<reference evidence="3" key="2">
    <citation type="submission" date="2021-05" db="EMBL/GenBank/DDBJ databases">
        <authorList>
            <person name="Moolhuijzen P.M."/>
            <person name="Moffat C.S."/>
        </authorList>
    </citation>
    <scope>NUCLEOTIDE SEQUENCE</scope>
    <source>
        <strain evidence="3">86-124</strain>
    </source>
</reference>
<dbReference type="EMBL" id="NRDI02000002">
    <property type="protein sequence ID" value="KAI1519300.1"/>
    <property type="molecule type" value="Genomic_DNA"/>
</dbReference>
<evidence type="ECO:0000256" key="1">
    <source>
        <dbReference type="SAM" id="MobiDB-lite"/>
    </source>
</evidence>
<dbReference type="PANTHER" id="PTHR39398">
    <property type="entry name" value="YALI0F14311P"/>
    <property type="match status" value="1"/>
</dbReference>
<dbReference type="Proteomes" id="UP000245464">
    <property type="component" value="Chromosome 9"/>
</dbReference>
<gene>
    <name evidence="3" type="ORF">Ptr86124_002428</name>
    <name evidence="2" type="ORF">PtrM4_146680</name>
</gene>
<evidence type="ECO:0000313" key="3">
    <source>
        <dbReference type="EMBL" id="KAI1519300.1"/>
    </source>
</evidence>
<organism evidence="3 5">
    <name type="scientific">Pyrenophora tritici-repentis</name>
    <dbReference type="NCBI Taxonomy" id="45151"/>
    <lineage>
        <taxon>Eukaryota</taxon>
        <taxon>Fungi</taxon>
        <taxon>Dikarya</taxon>
        <taxon>Ascomycota</taxon>
        <taxon>Pezizomycotina</taxon>
        <taxon>Dothideomycetes</taxon>
        <taxon>Pleosporomycetidae</taxon>
        <taxon>Pleosporales</taxon>
        <taxon>Pleosporineae</taxon>
        <taxon>Pleosporaceae</taxon>
        <taxon>Pyrenophora</taxon>
    </lineage>
</organism>
<evidence type="ECO:0000313" key="5">
    <source>
        <dbReference type="Proteomes" id="UP000249757"/>
    </source>
</evidence>
<dbReference type="Proteomes" id="UP000249757">
    <property type="component" value="Unassembled WGS sequence"/>
</dbReference>
<feature type="region of interest" description="Disordered" evidence="1">
    <location>
        <begin position="102"/>
        <end position="127"/>
    </location>
</feature>
<dbReference type="OMA" id="VMEWADG"/>
<dbReference type="EMBL" id="NQIK02000009">
    <property type="protein sequence ID" value="KAF7566348.1"/>
    <property type="molecule type" value="Genomic_DNA"/>
</dbReference>
<sequence>MKSSDPARPSSRRAASGAWNRLKPVREDVLETYGLPSKGETRLNDFKTQEVYFNRIIERYMKLCALNREELDRLFASVSVPSDATAADTKANETSKLTSSFSSLSLSKHAPPEHQAASRPPLATASTNTSNIHPIPQKAFAPSITELATVLASLRKLREAITASSRSDAFTLRAYTFAIHVSVLCHDWNSYLPSLLSLLNTIHPRNPLSPSTLHEFVGLLILDQACRQSDFSGARATKLAYGYKDWRVEKVLKCLVADDYVGFWRVRRAVDGYQRSVMEWADGGVRVHALKCLGKSYLSADRRFVERCTDRRWEELVEDGVGWALSADGEKVMIKKPKGA</sequence>
<dbReference type="AlphaFoldDB" id="A0A2W1HKS0"/>
<evidence type="ECO:0000313" key="4">
    <source>
        <dbReference type="Proteomes" id="UP000245464"/>
    </source>
</evidence>